<evidence type="ECO:0000256" key="1">
    <source>
        <dbReference type="ARBA" id="ARBA00010617"/>
    </source>
</evidence>
<evidence type="ECO:0000256" key="2">
    <source>
        <dbReference type="RuleBase" id="RU000461"/>
    </source>
</evidence>
<dbReference type="GO" id="GO:0004497">
    <property type="term" value="F:monooxygenase activity"/>
    <property type="evidence" value="ECO:0007669"/>
    <property type="project" value="UniProtKB-KW"/>
</dbReference>
<dbReference type="RefSeq" id="WP_121939817.1">
    <property type="nucleotide sequence ID" value="NZ_REFR01000014.1"/>
</dbReference>
<dbReference type="Gene3D" id="1.10.630.10">
    <property type="entry name" value="Cytochrome P450"/>
    <property type="match status" value="1"/>
</dbReference>
<dbReference type="InParanoid" id="A0A3M0CHW3"/>
<sequence length="403" mass="45196">MILEDTVRPDIGLEDLGAGNPLPLYAAMRENHPVCPLNMEGMWALSRYDDVKFAMERTDLFSASGQKALIQPDWLPDDLKRDLFITVQDPPEHTKNRALISKAFLGRTVQSLVPFMQDAANDLIAGIRSGAETDFLNTCARPYVCRISDRTTGADSDAYLAELGRWLQLNQENLSENPPPEYMKALQANMVRQNAIFDAIIHDRRENPREDIATDLIRGRVDGRALTDEQLRNALELVITAGFFTPTQMLCQAVIYLARNPGLMQGLKANPDLIPAFFEELMRHVAIVRALLKRTRHPVTLHGTTIPEGALVFLLLASANHDPARFHDPDRFDMTRPNIKQHLGFGHGPHICIGAALARQQMRIILEVLIATFNGIDVPPETDIRMASSWVMNVVEELPVTFH</sequence>
<dbReference type="EMBL" id="REFR01000014">
    <property type="protein sequence ID" value="RMB02823.1"/>
    <property type="molecule type" value="Genomic_DNA"/>
</dbReference>
<dbReference type="PANTHER" id="PTHR46696">
    <property type="entry name" value="P450, PUTATIVE (EUROFUNG)-RELATED"/>
    <property type="match status" value="1"/>
</dbReference>
<proteinExistence type="inferred from homology"/>
<keyword evidence="4" id="KW-1185">Reference proteome</keyword>
<dbReference type="GO" id="GO:0016705">
    <property type="term" value="F:oxidoreductase activity, acting on paired donors, with incorporation or reduction of molecular oxygen"/>
    <property type="evidence" value="ECO:0007669"/>
    <property type="project" value="InterPro"/>
</dbReference>
<comment type="caution">
    <text evidence="3">The sequence shown here is derived from an EMBL/GenBank/DDBJ whole genome shotgun (WGS) entry which is preliminary data.</text>
</comment>
<keyword evidence="2" id="KW-0503">Monooxygenase</keyword>
<dbReference type="InterPro" id="IPR002397">
    <property type="entry name" value="Cyt_P450_B"/>
</dbReference>
<gene>
    <name evidence="3" type="ORF">BXY39_3175</name>
</gene>
<dbReference type="PRINTS" id="PR00359">
    <property type="entry name" value="BP450"/>
</dbReference>
<dbReference type="GO" id="GO:0020037">
    <property type="term" value="F:heme binding"/>
    <property type="evidence" value="ECO:0007669"/>
    <property type="project" value="InterPro"/>
</dbReference>
<keyword evidence="2" id="KW-0349">Heme</keyword>
<protein>
    <submittedName>
        <fullName evidence="3">Cytochrome P450</fullName>
    </submittedName>
</protein>
<dbReference type="PROSITE" id="PS00086">
    <property type="entry name" value="CYTOCHROME_P450"/>
    <property type="match status" value="1"/>
</dbReference>
<reference evidence="3 4" key="1">
    <citation type="submission" date="2018-10" db="EMBL/GenBank/DDBJ databases">
        <title>Genomic Encyclopedia of Archaeal and Bacterial Type Strains, Phase II (KMG-II): from individual species to whole genera.</title>
        <authorList>
            <person name="Goeker M."/>
        </authorList>
    </citation>
    <scope>NUCLEOTIDE SEQUENCE [LARGE SCALE GENOMIC DNA]</scope>
    <source>
        <strain evidence="3 4">DSM 25217</strain>
    </source>
</reference>
<dbReference type="Proteomes" id="UP000271227">
    <property type="component" value="Unassembled WGS sequence"/>
</dbReference>
<dbReference type="InterPro" id="IPR017972">
    <property type="entry name" value="Cyt_P450_CS"/>
</dbReference>
<dbReference type="InterPro" id="IPR001128">
    <property type="entry name" value="Cyt_P450"/>
</dbReference>
<keyword evidence="2" id="KW-0479">Metal-binding</keyword>
<dbReference type="OrthoDB" id="5522954at2"/>
<dbReference type="AlphaFoldDB" id="A0A3M0CHW3"/>
<dbReference type="InterPro" id="IPR036396">
    <property type="entry name" value="Cyt_P450_sf"/>
</dbReference>
<keyword evidence="2" id="KW-0408">Iron</keyword>
<evidence type="ECO:0000313" key="4">
    <source>
        <dbReference type="Proteomes" id="UP000271227"/>
    </source>
</evidence>
<dbReference type="PANTHER" id="PTHR46696:SF1">
    <property type="entry name" value="CYTOCHROME P450 YJIB-RELATED"/>
    <property type="match status" value="1"/>
</dbReference>
<dbReference type="SUPFAM" id="SSF48264">
    <property type="entry name" value="Cytochrome P450"/>
    <property type="match status" value="1"/>
</dbReference>
<dbReference type="GO" id="GO:0005506">
    <property type="term" value="F:iron ion binding"/>
    <property type="evidence" value="ECO:0007669"/>
    <property type="project" value="InterPro"/>
</dbReference>
<accession>A0A3M0CHW3</accession>
<organism evidence="3 4">
    <name type="scientific">Eilatimonas milleporae</name>
    <dbReference type="NCBI Taxonomy" id="911205"/>
    <lineage>
        <taxon>Bacteria</taxon>
        <taxon>Pseudomonadati</taxon>
        <taxon>Pseudomonadota</taxon>
        <taxon>Alphaproteobacteria</taxon>
        <taxon>Kordiimonadales</taxon>
        <taxon>Kordiimonadaceae</taxon>
        <taxon>Eilatimonas</taxon>
    </lineage>
</organism>
<comment type="similarity">
    <text evidence="1 2">Belongs to the cytochrome P450 family.</text>
</comment>
<dbReference type="Pfam" id="PF00067">
    <property type="entry name" value="p450"/>
    <property type="match status" value="1"/>
</dbReference>
<keyword evidence="2" id="KW-0560">Oxidoreductase</keyword>
<name>A0A3M0CHW3_9PROT</name>
<evidence type="ECO:0000313" key="3">
    <source>
        <dbReference type="EMBL" id="RMB02823.1"/>
    </source>
</evidence>